<dbReference type="EMBL" id="FPAQ01000017">
    <property type="protein sequence ID" value="SFT74148.1"/>
    <property type="molecule type" value="Genomic_DNA"/>
</dbReference>
<evidence type="ECO:0000313" key="1">
    <source>
        <dbReference type="EMBL" id="SFT74148.1"/>
    </source>
</evidence>
<reference evidence="1 2" key="1">
    <citation type="submission" date="2016-10" db="EMBL/GenBank/DDBJ databases">
        <authorList>
            <person name="de Groot N.N."/>
        </authorList>
    </citation>
    <scope>NUCLEOTIDE SEQUENCE [LARGE SCALE GENOMIC DNA]</scope>
    <source>
        <strain evidence="1 2">CGMCC 1.6493</strain>
    </source>
</reference>
<gene>
    <name evidence="1" type="ORF">SAMN04487956_11772</name>
</gene>
<dbReference type="OrthoDB" id="6171964at2"/>
<dbReference type="Proteomes" id="UP000199594">
    <property type="component" value="Unassembled WGS sequence"/>
</dbReference>
<sequence length="148" mass="16367">MSIQREPYKPTAAEWTTNLDMLCTHCEHAWGCDVLEQMIEMKNGGAWPEGGWVTDPGAGVTCLSYRPVRRERLSRQRLRQAMRAAVPMCSGCAAQKGSEASVSLHTQRDFAAAVRDRAVFACHQGDNHGKPCGGWCRTVKRQMKGVSS</sequence>
<organism evidence="1 2">
    <name type="scientific">Halomonas saccharevitans</name>
    <dbReference type="NCBI Taxonomy" id="416872"/>
    <lineage>
        <taxon>Bacteria</taxon>
        <taxon>Pseudomonadati</taxon>
        <taxon>Pseudomonadota</taxon>
        <taxon>Gammaproteobacteria</taxon>
        <taxon>Oceanospirillales</taxon>
        <taxon>Halomonadaceae</taxon>
        <taxon>Halomonas</taxon>
    </lineage>
</organism>
<accession>A0A1I7AGX7</accession>
<protein>
    <submittedName>
        <fullName evidence="1">Uncharacterized protein</fullName>
    </submittedName>
</protein>
<dbReference type="RefSeq" id="WP_089849488.1">
    <property type="nucleotide sequence ID" value="NZ_FPAQ01000017.1"/>
</dbReference>
<name>A0A1I7AGX7_9GAMM</name>
<evidence type="ECO:0000313" key="2">
    <source>
        <dbReference type="Proteomes" id="UP000199594"/>
    </source>
</evidence>
<dbReference type="AlphaFoldDB" id="A0A1I7AGX7"/>
<proteinExistence type="predicted"/>